<gene>
    <name evidence="1" type="ORF">K458DRAFT_411375</name>
</gene>
<dbReference type="EMBL" id="MU005569">
    <property type="protein sequence ID" value="KAF2691654.1"/>
    <property type="molecule type" value="Genomic_DNA"/>
</dbReference>
<evidence type="ECO:0000313" key="1">
    <source>
        <dbReference type="EMBL" id="KAF2691654.1"/>
    </source>
</evidence>
<accession>A0A6G1JM83</accession>
<name>A0A6G1JM83_9PLEO</name>
<dbReference type="AlphaFoldDB" id="A0A6G1JM83"/>
<evidence type="ECO:0000313" key="2">
    <source>
        <dbReference type="Proteomes" id="UP000799291"/>
    </source>
</evidence>
<sequence>MHKALTQAMPTHQPCLSPALHAQINARTSSHINIRVYRGITSSAQPHHPNHVFSAISTRRPCLPKHKNGILLHLIAGAVILLTALDARVKVPVSALSGTRLLSSCSIVLEFCCVIAFHRPSVLPVIQEVFTYFPISHASPPNYTQRKI</sequence>
<organism evidence="1 2">
    <name type="scientific">Lentithecium fluviatile CBS 122367</name>
    <dbReference type="NCBI Taxonomy" id="1168545"/>
    <lineage>
        <taxon>Eukaryota</taxon>
        <taxon>Fungi</taxon>
        <taxon>Dikarya</taxon>
        <taxon>Ascomycota</taxon>
        <taxon>Pezizomycotina</taxon>
        <taxon>Dothideomycetes</taxon>
        <taxon>Pleosporomycetidae</taxon>
        <taxon>Pleosporales</taxon>
        <taxon>Massarineae</taxon>
        <taxon>Lentitheciaceae</taxon>
        <taxon>Lentithecium</taxon>
    </lineage>
</organism>
<dbReference type="Proteomes" id="UP000799291">
    <property type="component" value="Unassembled WGS sequence"/>
</dbReference>
<protein>
    <submittedName>
        <fullName evidence="1">Uncharacterized protein</fullName>
    </submittedName>
</protein>
<proteinExistence type="predicted"/>
<keyword evidence="2" id="KW-1185">Reference proteome</keyword>
<reference evidence="1" key="1">
    <citation type="journal article" date="2020" name="Stud. Mycol.">
        <title>101 Dothideomycetes genomes: a test case for predicting lifestyles and emergence of pathogens.</title>
        <authorList>
            <person name="Haridas S."/>
            <person name="Albert R."/>
            <person name="Binder M."/>
            <person name="Bloem J."/>
            <person name="Labutti K."/>
            <person name="Salamov A."/>
            <person name="Andreopoulos B."/>
            <person name="Baker S."/>
            <person name="Barry K."/>
            <person name="Bills G."/>
            <person name="Bluhm B."/>
            <person name="Cannon C."/>
            <person name="Castanera R."/>
            <person name="Culley D."/>
            <person name="Daum C."/>
            <person name="Ezra D."/>
            <person name="Gonzalez J."/>
            <person name="Henrissat B."/>
            <person name="Kuo A."/>
            <person name="Liang C."/>
            <person name="Lipzen A."/>
            <person name="Lutzoni F."/>
            <person name="Magnuson J."/>
            <person name="Mondo S."/>
            <person name="Nolan M."/>
            <person name="Ohm R."/>
            <person name="Pangilinan J."/>
            <person name="Park H.-J."/>
            <person name="Ramirez L."/>
            <person name="Alfaro M."/>
            <person name="Sun H."/>
            <person name="Tritt A."/>
            <person name="Yoshinaga Y."/>
            <person name="Zwiers L.-H."/>
            <person name="Turgeon B."/>
            <person name="Goodwin S."/>
            <person name="Spatafora J."/>
            <person name="Crous P."/>
            <person name="Grigoriev I."/>
        </authorList>
    </citation>
    <scope>NUCLEOTIDE SEQUENCE</scope>
    <source>
        <strain evidence="1">CBS 122367</strain>
    </source>
</reference>